<dbReference type="Proteomes" id="UP000445582">
    <property type="component" value="Unassembled WGS sequence"/>
</dbReference>
<accession>A0A844YGU1</accession>
<keyword evidence="3" id="KW-1185">Reference proteome</keyword>
<protein>
    <submittedName>
        <fullName evidence="2">MOSC domain-containing protein</fullName>
    </submittedName>
</protein>
<dbReference type="GO" id="GO:0030170">
    <property type="term" value="F:pyridoxal phosphate binding"/>
    <property type="evidence" value="ECO:0007669"/>
    <property type="project" value="InterPro"/>
</dbReference>
<proteinExistence type="predicted"/>
<organism evidence="2 3">
    <name type="scientific">Qipengyuania oceanensis</name>
    <dbReference type="NCBI Taxonomy" id="1463597"/>
    <lineage>
        <taxon>Bacteria</taxon>
        <taxon>Pseudomonadati</taxon>
        <taxon>Pseudomonadota</taxon>
        <taxon>Alphaproteobacteria</taxon>
        <taxon>Sphingomonadales</taxon>
        <taxon>Erythrobacteraceae</taxon>
        <taxon>Qipengyuania</taxon>
    </lineage>
</organism>
<feature type="domain" description="MOSC" evidence="1">
    <location>
        <begin position="19"/>
        <end position="168"/>
    </location>
</feature>
<sequence length="180" mass="19539">MSGTVIAVARDERHNFSKRVVAEIEIIAGLGVAGDAHLGEKVKHRSRVRTDPAQPNLRQVHLIHSELFDEVAEKGFSVKPADLGENITTKGVDLLGLPRHSVLEIGEEVRLQVKGLRNPCAQIDNFQKGLLSAVLDKGPSGELRRKSGIMTVVLTGGRVRAGDPVTVQLPDPPFLPLERV</sequence>
<dbReference type="PANTHER" id="PTHR36930:SF1">
    <property type="entry name" value="MOSC DOMAIN-CONTAINING PROTEIN"/>
    <property type="match status" value="1"/>
</dbReference>
<dbReference type="Gene3D" id="2.40.33.20">
    <property type="entry name" value="PK beta-barrel domain-like"/>
    <property type="match status" value="1"/>
</dbReference>
<name>A0A844YGU1_9SPHN</name>
<dbReference type="GO" id="GO:0030151">
    <property type="term" value="F:molybdenum ion binding"/>
    <property type="evidence" value="ECO:0007669"/>
    <property type="project" value="InterPro"/>
</dbReference>
<dbReference type="AlphaFoldDB" id="A0A844YGU1"/>
<dbReference type="InterPro" id="IPR011037">
    <property type="entry name" value="Pyrv_Knase-like_insert_dom_sf"/>
</dbReference>
<evidence type="ECO:0000259" key="1">
    <source>
        <dbReference type="PROSITE" id="PS51340"/>
    </source>
</evidence>
<dbReference type="OrthoDB" id="9786134at2"/>
<dbReference type="InterPro" id="IPR005302">
    <property type="entry name" value="MoCF_Sase_C"/>
</dbReference>
<evidence type="ECO:0000313" key="3">
    <source>
        <dbReference type="Proteomes" id="UP000445582"/>
    </source>
</evidence>
<dbReference type="Pfam" id="PF03473">
    <property type="entry name" value="MOSC"/>
    <property type="match status" value="1"/>
</dbReference>
<gene>
    <name evidence="2" type="ORF">GRI48_10040</name>
</gene>
<dbReference type="GO" id="GO:0003824">
    <property type="term" value="F:catalytic activity"/>
    <property type="evidence" value="ECO:0007669"/>
    <property type="project" value="InterPro"/>
</dbReference>
<reference evidence="2 3" key="1">
    <citation type="submission" date="2019-12" db="EMBL/GenBank/DDBJ databases">
        <title>Genomic-based taxomic classification of the family Erythrobacteraceae.</title>
        <authorList>
            <person name="Xu L."/>
        </authorList>
    </citation>
    <scope>NUCLEOTIDE SEQUENCE [LARGE SCALE GENOMIC DNA]</scope>
    <source>
        <strain evidence="2 3">MCCC 1A09965</strain>
    </source>
</reference>
<dbReference type="EMBL" id="WTYN01000001">
    <property type="protein sequence ID" value="MXO63351.1"/>
    <property type="molecule type" value="Genomic_DNA"/>
</dbReference>
<dbReference type="RefSeq" id="WP_160674858.1">
    <property type="nucleotide sequence ID" value="NZ_WTYN01000001.1"/>
</dbReference>
<comment type="caution">
    <text evidence="2">The sequence shown here is derived from an EMBL/GenBank/DDBJ whole genome shotgun (WGS) entry which is preliminary data.</text>
</comment>
<dbReference type="SUPFAM" id="SSF50800">
    <property type="entry name" value="PK beta-barrel domain-like"/>
    <property type="match status" value="1"/>
</dbReference>
<evidence type="ECO:0000313" key="2">
    <source>
        <dbReference type="EMBL" id="MXO63351.1"/>
    </source>
</evidence>
<dbReference type="PANTHER" id="PTHR36930">
    <property type="entry name" value="METAL-SULFUR CLUSTER BIOSYNTHESIS PROTEINS YUAD-RELATED"/>
    <property type="match status" value="1"/>
</dbReference>
<dbReference type="InterPro" id="IPR052716">
    <property type="entry name" value="MOSC_domain"/>
</dbReference>
<dbReference type="PROSITE" id="PS51340">
    <property type="entry name" value="MOSC"/>
    <property type="match status" value="1"/>
</dbReference>